<accession>A0AC34PV86</accession>
<organism evidence="1 2">
    <name type="scientific">Panagrolaimus sp. JU765</name>
    <dbReference type="NCBI Taxonomy" id="591449"/>
    <lineage>
        <taxon>Eukaryota</taxon>
        <taxon>Metazoa</taxon>
        <taxon>Ecdysozoa</taxon>
        <taxon>Nematoda</taxon>
        <taxon>Chromadorea</taxon>
        <taxon>Rhabditida</taxon>
        <taxon>Tylenchina</taxon>
        <taxon>Panagrolaimomorpha</taxon>
        <taxon>Panagrolaimoidea</taxon>
        <taxon>Panagrolaimidae</taxon>
        <taxon>Panagrolaimus</taxon>
    </lineage>
</organism>
<name>A0AC34PV86_9BILA</name>
<dbReference type="WBParaSite" id="JU765_v2.g10252.t1">
    <property type="protein sequence ID" value="JU765_v2.g10252.t1"/>
    <property type="gene ID" value="JU765_v2.g10252"/>
</dbReference>
<protein>
    <submittedName>
        <fullName evidence="2">DDRGK domain-containing protein 1</fullName>
    </submittedName>
</protein>
<proteinExistence type="predicted"/>
<evidence type="ECO:0000313" key="2">
    <source>
        <dbReference type="WBParaSite" id="JU765_v2.g10252.t1"/>
    </source>
</evidence>
<dbReference type="Proteomes" id="UP000887576">
    <property type="component" value="Unplaced"/>
</dbReference>
<evidence type="ECO:0000313" key="1">
    <source>
        <dbReference type="Proteomes" id="UP000887576"/>
    </source>
</evidence>
<sequence>MGSLNVQPPSALRNVTEIFIYLRNNRHQTRSYLNEGFHDPKVSEENLTLISLDGDKVTASSSAPPAWVNIIDEISYELDRLQSRKSTLKELQQKHLKRPDFSDEASSKEQEKIKELTEELTSIFTHVRRLIKLLQETDPSRSRSIDTLRENVISSFLFNLNNLLHDFRSSQSHYVRQIDARKKNVDSFLLATEHSTGAFDIFNDISDANSTEELTIDQLQMIVENESMIRDREKEVIKISKSILELNALFKDLASLVLDQGTILDRIDYNVERSVIQIKSAYQNIQKAERYQRNKKMHFIVILAGIMGDTSGSSSNLLYLSVGFLFTVFAVIAGFIFKLYYDENQAAARRAEAEREIREMRPQRPARNNVNEEEESSEDEAVDDDDDHDRPVKGKIGAKKLAKLQAKQEAKIAREAELRAREEKKQREAEQDRIREEARKKEELEELQRIEKEKMERLERERREHEEYLKLKESFVVEEEGQEAKSEEEKENLLKSFVDYIKKTKAVYLDELAPRFNLDVESTIEKIKYFLENGVLTGVFDDRGKFVYISEEEMANVAKFVNQRGRVSLQDLAEYSNQLISFEAENEG</sequence>
<reference evidence="2" key="1">
    <citation type="submission" date="2022-11" db="UniProtKB">
        <authorList>
            <consortium name="WormBaseParasite"/>
        </authorList>
    </citation>
    <scope>IDENTIFICATION</scope>
</reference>